<dbReference type="EMBL" id="CP007140">
    <property type="protein sequence ID" value="AJC71855.1"/>
    <property type="molecule type" value="Genomic_DNA"/>
</dbReference>
<organism evidence="2 3">
    <name type="scientific">Thermococcus guaymasensis DSM 11113</name>
    <dbReference type="NCBI Taxonomy" id="1432656"/>
    <lineage>
        <taxon>Archaea</taxon>
        <taxon>Methanobacteriati</taxon>
        <taxon>Methanobacteriota</taxon>
        <taxon>Thermococci</taxon>
        <taxon>Thermococcales</taxon>
        <taxon>Thermococcaceae</taxon>
        <taxon>Thermococcus</taxon>
    </lineage>
</organism>
<evidence type="ECO:0000256" key="1">
    <source>
        <dbReference type="SAM" id="Phobius"/>
    </source>
</evidence>
<keyword evidence="1" id="KW-1133">Transmembrane helix</keyword>
<sequence>MKARRGFVFTLDAMLSLILITIFITGIVAITENSSKVYSTYMRSQSKGIASSTLLTLRTVPLNEMVDPGVIRGWIQNGTLETDLVSPDMSPLEIVATYWATAPVYPGLNLKHKAEIILGYILNKTLKGYNYELLINNYTSPYLRKVGSNYSKAPDVSPATLIMSGYAYNQTPRGYMARAYLTKLGSKENTYIMRGGYIYAKTYSSDDEVIIKYTVPAGAIPPDATIEEIDWFLEPAWVGSEYEVYLNGHKIWSGYVDNNRILTDTNPSGGLRLIENFKPGERNTFEVRVYKSRYDGGEDGAQYIRIRYRTSKPSTLRFPQKFHFEDVSARYGITAWKYLFVPGLLKSLSVQISVGNVSSGTPITLSFMFDREIKIPATRCTYDQASKTKTCYWTNSTISTTLAHEGYNYNQISSRYTTIIVQAGESDTEYSPRIHLIGDNSFVEADYRSEVLLTAYTIDITEPISMPRSDWTSYFTIQFRVPSGATPLWAKFQFPWLYYTDYDPYQKIQIDNDEISPTYIHCHGGGCNPSSPFIYALARVGYTKDTFDWRYRPLPNAISEGFNKLTISLGYGYWLQPKNGNGELTYVIQAYAGYGDIFPKYIRDGCTGYRIEYYWVGDNNAHYITAGDGPNYCDVTAAELLQNRTTYAVDDAIIRLFNNLGGDGTQSNPILVELPSTVQIDLASMGNIPGLFKPVQITLRVWREG</sequence>
<keyword evidence="2" id="KW-0378">Hydrolase</keyword>
<keyword evidence="1" id="KW-0472">Membrane</keyword>
<reference evidence="2 3" key="1">
    <citation type="submission" date="2014-01" db="EMBL/GenBank/DDBJ databases">
        <title>Genome sequencing of Thermococcus guaymasensis.</title>
        <authorList>
            <person name="Zhang X."/>
            <person name="Alvare G."/>
            <person name="Fristensky B."/>
            <person name="Chen L."/>
            <person name="Suen T."/>
            <person name="Chen Q."/>
            <person name="Ma K."/>
        </authorList>
    </citation>
    <scope>NUCLEOTIDE SEQUENCE [LARGE SCALE GENOMIC DNA]</scope>
    <source>
        <strain evidence="2 3">DSM 11113</strain>
    </source>
</reference>
<dbReference type="KEGG" id="tgy:X802_06535"/>
<name>A0A0X1KKU1_9EURY</name>
<dbReference type="PATRIC" id="fig|1432656.3.peg.1268"/>
<dbReference type="RefSeq" id="WP_062371966.1">
    <property type="nucleotide sequence ID" value="NZ_CP007140.1"/>
</dbReference>
<keyword evidence="3" id="KW-1185">Reference proteome</keyword>
<accession>A0A0X1KKU1</accession>
<dbReference type="GO" id="GO:0016787">
    <property type="term" value="F:hydrolase activity"/>
    <property type="evidence" value="ECO:0007669"/>
    <property type="project" value="UniProtKB-KW"/>
</dbReference>
<dbReference type="AlphaFoldDB" id="A0A0X1KKU1"/>
<dbReference type="STRING" id="1432656.X802_06535"/>
<protein>
    <submittedName>
        <fullName evidence="2">Hydrolase</fullName>
    </submittedName>
</protein>
<proteinExistence type="predicted"/>
<keyword evidence="1" id="KW-0812">Transmembrane</keyword>
<evidence type="ECO:0000313" key="3">
    <source>
        <dbReference type="Proteomes" id="UP000062043"/>
    </source>
</evidence>
<evidence type="ECO:0000313" key="2">
    <source>
        <dbReference type="EMBL" id="AJC71855.1"/>
    </source>
</evidence>
<dbReference type="Proteomes" id="UP000062043">
    <property type="component" value="Chromosome"/>
</dbReference>
<dbReference type="GeneID" id="27135312"/>
<feature type="transmembrane region" description="Helical" evidence="1">
    <location>
        <begin position="7"/>
        <end position="30"/>
    </location>
</feature>
<dbReference type="OrthoDB" id="85696at2157"/>
<gene>
    <name evidence="2" type="ORF">X802_06535</name>
</gene>